<dbReference type="Proteomes" id="UP000579153">
    <property type="component" value="Unassembled WGS sequence"/>
</dbReference>
<keyword evidence="8" id="KW-1185">Reference proteome</keyword>
<feature type="region of interest" description="Disordered" evidence="5">
    <location>
        <begin position="1618"/>
        <end position="1637"/>
    </location>
</feature>
<dbReference type="CDD" id="cd00063">
    <property type="entry name" value="FN3"/>
    <property type="match status" value="1"/>
</dbReference>
<evidence type="ECO:0000256" key="5">
    <source>
        <dbReference type="SAM" id="MobiDB-lite"/>
    </source>
</evidence>
<dbReference type="Gene3D" id="2.60.40.10">
    <property type="entry name" value="Immunoglobulins"/>
    <property type="match status" value="1"/>
</dbReference>
<evidence type="ECO:0000256" key="3">
    <source>
        <dbReference type="ARBA" id="ARBA00023295"/>
    </source>
</evidence>
<dbReference type="InterPro" id="IPR029476">
    <property type="entry name" value="DNase_NucA_NucB"/>
</dbReference>
<feature type="region of interest" description="Disordered" evidence="5">
    <location>
        <begin position="1377"/>
        <end position="1399"/>
    </location>
</feature>
<dbReference type="InterPro" id="IPR036116">
    <property type="entry name" value="FN3_sf"/>
</dbReference>
<feature type="compositionally biased region" description="Polar residues" evidence="5">
    <location>
        <begin position="715"/>
        <end position="735"/>
    </location>
</feature>
<dbReference type="Pfam" id="PF14040">
    <property type="entry name" value="DNase_NucA_NucB"/>
    <property type="match status" value="1"/>
</dbReference>
<dbReference type="Gene3D" id="2.60.40.1220">
    <property type="match status" value="1"/>
</dbReference>
<evidence type="ECO:0000313" key="8">
    <source>
        <dbReference type="Proteomes" id="UP000579153"/>
    </source>
</evidence>
<dbReference type="GO" id="GO:0016798">
    <property type="term" value="F:hydrolase activity, acting on glycosyl bonds"/>
    <property type="evidence" value="ECO:0007669"/>
    <property type="project" value="UniProtKB-KW"/>
</dbReference>
<evidence type="ECO:0000313" key="7">
    <source>
        <dbReference type="EMBL" id="MBB5774990.1"/>
    </source>
</evidence>
<dbReference type="SUPFAM" id="SSF49265">
    <property type="entry name" value="Fibronectin type III"/>
    <property type="match status" value="1"/>
</dbReference>
<keyword evidence="4" id="KW-0624">Polysaccharide degradation</keyword>
<feature type="region of interest" description="Disordered" evidence="5">
    <location>
        <begin position="907"/>
        <end position="937"/>
    </location>
</feature>
<keyword evidence="2" id="KW-1015">Disulfide bond</keyword>
<feature type="domain" description="Fibronectin type-III" evidence="6">
    <location>
        <begin position="922"/>
        <end position="1018"/>
    </location>
</feature>
<evidence type="ECO:0000256" key="4">
    <source>
        <dbReference type="ARBA" id="ARBA00023326"/>
    </source>
</evidence>
<feature type="compositionally biased region" description="Polar residues" evidence="5">
    <location>
        <begin position="921"/>
        <end position="930"/>
    </location>
</feature>
<keyword evidence="1" id="KW-0732">Signal</keyword>
<dbReference type="EMBL" id="JACHMB010000001">
    <property type="protein sequence ID" value="MBB5774990.1"/>
    <property type="molecule type" value="Genomic_DNA"/>
</dbReference>
<evidence type="ECO:0000259" key="6">
    <source>
        <dbReference type="PROSITE" id="PS50853"/>
    </source>
</evidence>
<dbReference type="InterPro" id="IPR013783">
    <property type="entry name" value="Ig-like_fold"/>
</dbReference>
<dbReference type="InterPro" id="IPR013320">
    <property type="entry name" value="ConA-like_dom_sf"/>
</dbReference>
<feature type="compositionally biased region" description="Pro residues" evidence="5">
    <location>
        <begin position="10"/>
        <end position="25"/>
    </location>
</feature>
<keyword evidence="4" id="KW-0119">Carbohydrate metabolism</keyword>
<dbReference type="GO" id="GO:0000272">
    <property type="term" value="P:polysaccharide catabolic process"/>
    <property type="evidence" value="ECO:0007669"/>
    <property type="project" value="UniProtKB-KW"/>
</dbReference>
<name>A0A7W9G0L4_9ACTN</name>
<dbReference type="Pfam" id="PF13385">
    <property type="entry name" value="Laminin_G_3"/>
    <property type="match status" value="2"/>
</dbReference>
<evidence type="ECO:0000256" key="2">
    <source>
        <dbReference type="ARBA" id="ARBA00023157"/>
    </source>
</evidence>
<feature type="compositionally biased region" description="Low complexity" evidence="5">
    <location>
        <begin position="1384"/>
        <end position="1393"/>
    </location>
</feature>
<gene>
    <name evidence="7" type="ORF">HD596_001746</name>
</gene>
<organism evidence="7 8">
    <name type="scientific">Nonomuraea jabiensis</name>
    <dbReference type="NCBI Taxonomy" id="882448"/>
    <lineage>
        <taxon>Bacteria</taxon>
        <taxon>Bacillati</taxon>
        <taxon>Actinomycetota</taxon>
        <taxon>Actinomycetes</taxon>
        <taxon>Streptosporangiales</taxon>
        <taxon>Streptosporangiaceae</taxon>
        <taxon>Nonomuraea</taxon>
    </lineage>
</organism>
<protein>
    <recommendedName>
        <fullName evidence="6">Fibronectin type-III domain-containing protein</fullName>
    </recommendedName>
</protein>
<dbReference type="PROSITE" id="PS50853">
    <property type="entry name" value="FN3"/>
    <property type="match status" value="1"/>
</dbReference>
<dbReference type="SMART" id="SM00060">
    <property type="entry name" value="FN3"/>
    <property type="match status" value="1"/>
</dbReference>
<feature type="region of interest" description="Disordered" evidence="5">
    <location>
        <begin position="560"/>
        <end position="593"/>
    </location>
</feature>
<dbReference type="Gene3D" id="2.60.120.200">
    <property type="match status" value="2"/>
</dbReference>
<dbReference type="PANTHER" id="PTHR42535:SF2">
    <property type="entry name" value="CHROMOSOME UNDETERMINED SCAFFOLD_146, WHOLE GENOME SHOTGUN SEQUENCE"/>
    <property type="match status" value="1"/>
</dbReference>
<accession>A0A7W9G0L4</accession>
<dbReference type="Pfam" id="PF13205">
    <property type="entry name" value="Big_5"/>
    <property type="match status" value="1"/>
</dbReference>
<dbReference type="SUPFAM" id="SSF49899">
    <property type="entry name" value="Concanavalin A-like lectins/glucanases"/>
    <property type="match status" value="2"/>
</dbReference>
<feature type="region of interest" description="Disordered" evidence="5">
    <location>
        <begin position="1"/>
        <end position="46"/>
    </location>
</feature>
<feature type="region of interest" description="Disordered" evidence="5">
    <location>
        <begin position="680"/>
        <end position="735"/>
    </location>
</feature>
<sequence length="1754" mass="186464">MSAPAIAQGPTPPPTPASASTPPPGATSDPALKTAWDKAAKSGQPVEVPAHFTETMKVWANPDGKDLRAEVHTRPVQLKNPASGAWEPIDPTIVTRDGKLQAARVKTPLTFGARGTMHLVTADGTHGKTGLGVTRALPEPKISGNAVTYPDAVAPGADLVVLAQADGFTSQVVFRQRPTGPVTVRLPLTLPEDTTFGKTPQGLPQLQDTKGKAKAAPIVLTATDAKVEASPEQGRSSPVKARVETSGKTSELVFSPDEKFLADPAVTYPVTIAAASEWFGGGAPADGWVSRNDPYNNNAAAGYLRAGTTSTSADIARVYMKFDLTDPVLQGATVNDADLRMWNYKSGGPNGELCGDPMGGSGIRAARVISTWTLDGTFDSLDWYNQPSSTAAETVNWAGYNYDDPSGSWCAKDWELFYEVTAMTRAWIQQGEANHGIVLKAASETATINWRQYYSSQFGGGNPYPGYRHPPALIIKYTPAVQEFLDIPANPDGSHSSATYPEALASLQNDIFTGEEPVVPAISRAEAEAEAKQSDVTYGTADTDVQVPPWTTAEEIAEANKPENLLPGAPEPTPTPSADSTPPTIVDLKPAANTRDVGNKTEIVVAFDEAVQNGSIVLKDGQGNVVQGQPNLPTLIDDPFATFAPAQPLALSTTYTVLISGFTDASGNVMAPYSYTFTTGASEQPDPTLPPLPTPTGPPPGQAPGLVGAWGMNEGSGTTVADSSGKTNTGAGSNTTWANGKYGKALSFNGSSSMVTVAHAASLRLTTGMTLSAWVNPTTVTGTPWKSVVTKELSAGGASYALYAANGSALPSGWVQTAPETPTTAEGLSPLPVNTWSHLALTYDGAALRLFVNGQQVDQTPLNGSLYDDGSPLRIGGNVVWREYFSGLIDEVRVYNRAQTAAEIQTDMTTPIGGGAPPDTQAPTAPSSLAATGGPRNAQLTWTASTDNVGVDGYRIHRSTTPGFTPSAANQVGSSPTTTFTDAGLAAGTYYYRVRAVDAASNLSPSSNEVSATVTAPPTNPGLVAAYGMNEATGTAVGDSSGQNNTGAARDTSWAAGRHGGALSFNGVTSWVTVPHAASLRLTSTLTLSAWVRPATQDSLWRSVLMKEHAEGGGYGLYASTERSGPGGWLQTTQEAAGIASRTALPLNQWSHLAFTYDGAAASVYVNGTLVGQVPMAGEVVDDDGALRIGGNAFWGEFYSGLIDEVRVYNRVQTASEIQADMNTPIGAAAAGGTARKVSTDAASKPAAGIGKLTVSDSRTMGGTTVTSTLTPRLTTWMAAGRDGKAKVEVEIARPPTKISKAASPGNLVKVDQAGAGEQLIWSGSATATNGESRITVRVPKGRLEAGSEVRWRSRVTTTDDSTGEWSSWQALRVTTEESPAKRSTASTAAAASRLEECRARENPRDLGEATNRYSYCWYQYRDYTTFNGTTHRSVGYIRYRVTVLGTLNPNSRTFKYEAYIDDLTPWGQAFGWNDELRVGFSISNEELRPDGTSNCKPDPSNIHRTATFSQWRGYDDHVVVEATFTSPYNTKTKASEQRNYCQVRVWGYNPQALKNPRITYRMKSNLRCDSAMYVTNSGCVYYWSIPHMVIRPSTTYPQQVNHLAYAIWYPDGTDPQTDHRGRSLLPKDIPGGDLHDRITRTGDENLNARNRGRSVRTCVRIHGSGYAATYARTHPGPNGAPGNPGNCDEFPFASVREGSTARDPGTKKFLDNYSVAVIDGKQNVDWGSKVLGTWYNNERIIDGDEFWIKLTGW</sequence>
<dbReference type="InterPro" id="IPR014755">
    <property type="entry name" value="Cu-Rt/internalin_Ig-like"/>
</dbReference>
<dbReference type="SMART" id="SM00560">
    <property type="entry name" value="LamGL"/>
    <property type="match status" value="2"/>
</dbReference>
<keyword evidence="3" id="KW-0378">Hydrolase</keyword>
<keyword evidence="3" id="KW-0326">Glycosidase</keyword>
<reference evidence="7 8" key="1">
    <citation type="submission" date="2020-08" db="EMBL/GenBank/DDBJ databases">
        <title>Sequencing the genomes of 1000 actinobacteria strains.</title>
        <authorList>
            <person name="Klenk H.-P."/>
        </authorList>
    </citation>
    <scope>NUCLEOTIDE SEQUENCE [LARGE SCALE GENOMIC DNA]</scope>
    <source>
        <strain evidence="7 8">DSM 45507</strain>
    </source>
</reference>
<dbReference type="InterPro" id="IPR003961">
    <property type="entry name" value="FN3_dom"/>
</dbReference>
<evidence type="ECO:0000256" key="1">
    <source>
        <dbReference type="ARBA" id="ARBA00022729"/>
    </source>
</evidence>
<dbReference type="PANTHER" id="PTHR42535">
    <property type="entry name" value="OOKINETE PROTEIN, PUTATIVE-RELATED"/>
    <property type="match status" value="1"/>
</dbReference>
<feature type="compositionally biased region" description="Pro residues" evidence="5">
    <location>
        <begin position="687"/>
        <end position="702"/>
    </location>
</feature>
<dbReference type="InterPro" id="IPR032812">
    <property type="entry name" value="SbsA_Ig"/>
</dbReference>
<comment type="caution">
    <text evidence="7">The sequence shown here is derived from an EMBL/GenBank/DDBJ whole genome shotgun (WGS) entry which is preliminary data.</text>
</comment>
<proteinExistence type="predicted"/>
<feature type="region of interest" description="Disordered" evidence="5">
    <location>
        <begin position="225"/>
        <end position="244"/>
    </location>
</feature>
<dbReference type="NCBIfam" id="NF033679">
    <property type="entry name" value="DNRLRE_dom"/>
    <property type="match status" value="1"/>
</dbReference>
<dbReference type="InterPro" id="IPR006558">
    <property type="entry name" value="LamG-like"/>
</dbReference>